<evidence type="ECO:0000313" key="2">
    <source>
        <dbReference type="EMBL" id="KAF2035481.1"/>
    </source>
</evidence>
<evidence type="ECO:0000256" key="1">
    <source>
        <dbReference type="SAM" id="MobiDB-lite"/>
    </source>
</evidence>
<feature type="region of interest" description="Disordered" evidence="1">
    <location>
        <begin position="1"/>
        <end position="86"/>
    </location>
</feature>
<proteinExistence type="predicted"/>
<dbReference type="AlphaFoldDB" id="A0A9P4HM40"/>
<dbReference type="Proteomes" id="UP000799777">
    <property type="component" value="Unassembled WGS sequence"/>
</dbReference>
<protein>
    <submittedName>
        <fullName evidence="2">Uncharacterized protein</fullName>
    </submittedName>
</protein>
<comment type="caution">
    <text evidence="2">The sequence shown here is derived from an EMBL/GenBank/DDBJ whole genome shotgun (WGS) entry which is preliminary data.</text>
</comment>
<feature type="compositionally biased region" description="Pro residues" evidence="1">
    <location>
        <begin position="60"/>
        <end position="69"/>
    </location>
</feature>
<organism evidence="2 3">
    <name type="scientific">Setomelanomma holmii</name>
    <dbReference type="NCBI Taxonomy" id="210430"/>
    <lineage>
        <taxon>Eukaryota</taxon>
        <taxon>Fungi</taxon>
        <taxon>Dikarya</taxon>
        <taxon>Ascomycota</taxon>
        <taxon>Pezizomycotina</taxon>
        <taxon>Dothideomycetes</taxon>
        <taxon>Pleosporomycetidae</taxon>
        <taxon>Pleosporales</taxon>
        <taxon>Pleosporineae</taxon>
        <taxon>Phaeosphaeriaceae</taxon>
        <taxon>Setomelanomma</taxon>
    </lineage>
</organism>
<accession>A0A9P4HM40</accession>
<keyword evidence="3" id="KW-1185">Reference proteome</keyword>
<dbReference type="EMBL" id="ML978157">
    <property type="protein sequence ID" value="KAF2035481.1"/>
    <property type="molecule type" value="Genomic_DNA"/>
</dbReference>
<name>A0A9P4HM40_9PLEO</name>
<evidence type="ECO:0000313" key="3">
    <source>
        <dbReference type="Proteomes" id="UP000799777"/>
    </source>
</evidence>
<feature type="compositionally biased region" description="Low complexity" evidence="1">
    <location>
        <begin position="34"/>
        <end position="45"/>
    </location>
</feature>
<sequence length="183" mass="20520">MSSPPLFGIAGKYVPPCRRSLPSPPSSPRRRFMASRPSSSSSSGSQNPWELATWEYGLQPPTPPPSPPLRPRRRTLSPPSFGDAQEGMVFHLPKPAGPSVLYKQIDISEEPWTHPVVVVGKQMVAEVETVQIRTCTSFGHRRIEASQRKPCHYQWYILADNKEDTVLHDCQPLARFTTNSQVF</sequence>
<gene>
    <name evidence="2" type="ORF">EK21DRAFT_84543</name>
</gene>
<reference evidence="2" key="1">
    <citation type="journal article" date="2020" name="Stud. Mycol.">
        <title>101 Dothideomycetes genomes: a test case for predicting lifestyles and emergence of pathogens.</title>
        <authorList>
            <person name="Haridas S."/>
            <person name="Albert R."/>
            <person name="Binder M."/>
            <person name="Bloem J."/>
            <person name="Labutti K."/>
            <person name="Salamov A."/>
            <person name="Andreopoulos B."/>
            <person name="Baker S."/>
            <person name="Barry K."/>
            <person name="Bills G."/>
            <person name="Bluhm B."/>
            <person name="Cannon C."/>
            <person name="Castanera R."/>
            <person name="Culley D."/>
            <person name="Daum C."/>
            <person name="Ezra D."/>
            <person name="Gonzalez J."/>
            <person name="Henrissat B."/>
            <person name="Kuo A."/>
            <person name="Liang C."/>
            <person name="Lipzen A."/>
            <person name="Lutzoni F."/>
            <person name="Magnuson J."/>
            <person name="Mondo S."/>
            <person name="Nolan M."/>
            <person name="Ohm R."/>
            <person name="Pangilinan J."/>
            <person name="Park H.-J."/>
            <person name="Ramirez L."/>
            <person name="Alfaro M."/>
            <person name="Sun H."/>
            <person name="Tritt A."/>
            <person name="Yoshinaga Y."/>
            <person name="Zwiers L.-H."/>
            <person name="Turgeon B."/>
            <person name="Goodwin S."/>
            <person name="Spatafora J."/>
            <person name="Crous P."/>
            <person name="Grigoriev I."/>
        </authorList>
    </citation>
    <scope>NUCLEOTIDE SEQUENCE</scope>
    <source>
        <strain evidence="2">CBS 110217</strain>
    </source>
</reference>